<dbReference type="Pfam" id="PF17415">
    <property type="entry name" value="NigD_C"/>
    <property type="match status" value="1"/>
</dbReference>
<name>A0A0H5PZ50_9ZZZZ</name>
<reference evidence="2" key="1">
    <citation type="submission" date="2015-06" db="EMBL/GenBank/DDBJ databases">
        <authorList>
            <person name="Joergensen T."/>
        </authorList>
    </citation>
    <scope>NUCLEOTIDE SEQUENCE</scope>
    <source>
        <strain evidence="2">RGRH0259</strain>
    </source>
</reference>
<dbReference type="EMBL" id="LN852932">
    <property type="protein sequence ID" value="CRY94470.1"/>
    <property type="molecule type" value="Genomic_DNA"/>
</dbReference>
<organism evidence="2">
    <name type="scientific">uncultured prokaryote</name>
    <dbReference type="NCBI Taxonomy" id="198431"/>
    <lineage>
        <taxon>unclassified sequences</taxon>
        <taxon>environmental samples</taxon>
    </lineage>
</organism>
<feature type="domain" description="NigD-like C-terminal" evidence="1">
    <location>
        <begin position="116"/>
        <end position="226"/>
    </location>
</feature>
<dbReference type="PROSITE" id="PS51257">
    <property type="entry name" value="PROKAR_LIPOPROTEIN"/>
    <property type="match status" value="1"/>
</dbReference>
<dbReference type="InterPro" id="IPR035376">
    <property type="entry name" value="NigD_C"/>
</dbReference>
<dbReference type="Gene3D" id="2.60.40.2370">
    <property type="entry name" value="NigD-like, C-terminal beta sandwich domain"/>
    <property type="match status" value="1"/>
</dbReference>
<reference evidence="2" key="2">
    <citation type="submission" date="2015-07" db="EMBL/GenBank/DDBJ databases">
        <title>Plasmids, circular viruses and viroids from rat gut.</title>
        <authorList>
            <person name="Jorgensen T.J."/>
            <person name="Hansen M.A."/>
            <person name="Xu Z."/>
            <person name="Tabak M.A."/>
            <person name="Sorensen S.J."/>
            <person name="Hansen L.H."/>
        </authorList>
    </citation>
    <scope>NUCLEOTIDE SEQUENCE</scope>
    <source>
        <strain evidence="2">RGRH0259</strain>
    </source>
</reference>
<accession>A0A0H5PZ50</accession>
<evidence type="ECO:0000313" key="2">
    <source>
        <dbReference type="EMBL" id="CRY94470.1"/>
    </source>
</evidence>
<proteinExistence type="predicted"/>
<protein>
    <recommendedName>
        <fullName evidence="1">NigD-like C-terminal domain-containing protein</fullName>
    </recommendedName>
</protein>
<sequence>MRPIKQLFLLTALALTSTFQSCMEEENTVIYQPAVGTVDNQDGKLLFDTDYYGVLEPLNATIFSNYDADEDGQRVMASVVFMDSTENQKADNYKQIQVLELYKILTKNADSLTVGQEDVYGNDPILISGGYISKEHLNLEFNIWRNDASIAHRISLLLTDKSEIDENGMVHVELRHNAESDQQYTLAWGLVSFKLSSIPEYSDERFKGFIIEYNGQAGQTSTFTIKKDDNNAKSSQNGISVPINECTYIE</sequence>
<evidence type="ECO:0000259" key="1">
    <source>
        <dbReference type="Pfam" id="PF17415"/>
    </source>
</evidence>
<dbReference type="AlphaFoldDB" id="A0A0H5PZ50"/>
<dbReference type="InterPro" id="IPR038143">
    <property type="entry name" value="NigD-like_C_dom_sf"/>
</dbReference>